<gene>
    <name evidence="3" type="ORF">B0H16DRAFT_1378699</name>
</gene>
<dbReference type="SUPFAM" id="SSF52540">
    <property type="entry name" value="P-loop containing nucleoside triphosphate hydrolases"/>
    <property type="match status" value="1"/>
</dbReference>
<dbReference type="SUPFAM" id="SSF53300">
    <property type="entry name" value="vWA-like"/>
    <property type="match status" value="1"/>
</dbReference>
<keyword evidence="4" id="KW-1185">Reference proteome</keyword>
<dbReference type="InterPro" id="IPR036465">
    <property type="entry name" value="vWFA_dom_sf"/>
</dbReference>
<feature type="domain" description="VWFA" evidence="2">
    <location>
        <begin position="2055"/>
        <end position="2275"/>
    </location>
</feature>
<dbReference type="InterPro" id="IPR002035">
    <property type="entry name" value="VWF_A"/>
</dbReference>
<dbReference type="PANTHER" id="PTHR22796">
    <property type="entry name" value="URG4-RELATED"/>
    <property type="match status" value="1"/>
</dbReference>
<dbReference type="Proteomes" id="UP001215598">
    <property type="component" value="Unassembled WGS sequence"/>
</dbReference>
<sequence>MSYTPPEVFPGAWIEATTLGASSNDGPPKSKDTTDLPLDTDSDSTLTDKAEIDVFDKGSPKDSTCSDPNPNQASEDAAITKSHAPANDRTAEDEQLATHSQERKEKMKHALEDPPDSAHKSSDPDAMDVDTQDNDARAHKRRNLRADPDLATSITGMFRVLDLISESGSWLTPLTVDKIIIAQESLKELINVLSPGAYASLTKVDFNALDKLALKPLGLYGSKTEIIAFLSNRGVINDATSRALSKSTNDASVPHLRSGLYVLRGSDAGPGCQQIFVIYWPEPTTWNDDAISSVRRNRVTFMRYLTKISDQVACLVSPEHARAIVWNEEAQEVPMDIDEGSDRLFTFEVAKTNEQEEDVSARTGFTMHCPIISVEKLHVECTLDAAELQPILIHGETSQAILTKEFVPGRLIERTIRGETFNAVQLRSLIAEGSIQLTATLTDAAIDILMDHGLSSRFPVPFKAWRSRNKAAQESIEAAAKKEEQEIKQKLTDESPQMEPMFREAIVDRVLLVFPTIQRTALSSSSEEDVELLRAQFASLVVHHPRLKEEVEKTISRGGGGSSKPLGLSPKFKALKEQLIAIDIIFNHIPNLEGPDREDLIERVSKSGVEGLARALKAKVPPRTRKLRHEVRDRVANTTDPGFLALLDEMLSKEPLLQPLITCAVEEANDHLQSTIKTLVERLVGRSVLLQHETFKTQIQRKSAGELEEQRKRSLLQLAEEYEREITADLIQWRSVNVSLSFPATRLTRKLSVTFTVTGCDKFRTKPAIECKLHILHLTTDDQHTLQMDASFVPSPDIQANSAQVFNIPLGHRILHAQLLEGGKLLVIIEDPEILYIYLDTPSALYHAIPRGRASAKRILHRDKIGKDAIIAYDEQKRMLSVCAASKLSLHIFVFDETFNSLQAWGSSLDLKPWYAAGTSVVQSCFVCGCEEILFVDTNGQARIFSLVTQQFRPASLSFEKLPFGLHSSPDGACLVLSFRDGEQSSFRAYHWSTFGSSQGIDLGALDLPNAPTVLTSFVNRRNVHLVGIDIDACVCRSVVLDITKKTTEFMFKETGVGTVSKSTSDITSNNSLIDCFADVWTRFPVVAAVQRRTIVSSVDRKPRKLIFVTDRDHDKFAPHFSQLIYTFEQRTRKPTGDILKSMQVSALPSSPSFTGTLSDDPSDLSQFRAGEWLVDLLCLIPIQIAVTRENRFLPLKDGVTSAALERSLLGADVGQIVDALSLGWYESVFQSYMTSKASPVKVVSSMGEQSVGKSFSLNHLVDTSCKFSWHFSPKGVWMSVTPTDDALIVALDFEGVHSIERSAQEDTLLVLFNTAISNLVLFRNNFALSRDITGLFHSFQSSSTILDPASNPTLFKSTLTIIIKDVVESDKKEIVREWFCRIVLISPQKIVEEEQDANFISRLHAGQLNIVPWPVIESRQFYSLFHGMARLLNKQEITHNTAGEFLHTLKTLMAKLKANDWGSLSQTLVAHRAQKLLGGLSNALALGLFEAEPDTEPLKNFDTDKLIENEDTAAQFFLSSPDSPAAQREAMLLVLENSFGQFGHRPYTVDAEWIKELSAYLERLAELRIQHVHAWISSNLSRFTTTHANMEVLRRMFETTIVDLRANVEICGTQCAKCQLQCLLSRRHDSKMPHDCRTSHDCVHHCDFGEDHPTIKKDCGLPAGHAGRHICAVDIHLCGEPCELNDKQGCLGGCMKTVGHSEGGHMCSARLHKCGEPCDLKDLRIGGKPYSCSKGCAISSDEVHTQHVCDASACPLPCELCKRLCSDTNHLHGLHADAVHLCGQSHNCKASCQALGTCEIETAPQSIEATFTGRHETFQYTKYSQVAKRLPCVILIPPDDKTHPGAHSHSSDPNPFHFCETRCESCGYFCTLPRGHSQQEHETHHGSMSKTRWAVDGPDGTILELNGRKFGKDDDGAPMLCNLVCQELGRHAHLDYCRADDATACGGPEIQHIKTRLTPNPDRAKDWISHSLFWRRTGFKDPYSRPDQVNFSKCDAMCPDTEHLGTTTNPPHPSYCTCPLFHPPATVAGGLGYLSNDGHVFNCKNPSVMQQAFHVIFAIDRSGSMGSTDRGPLQNAPGTPLISRSSNNRLGAVYSALHGFWMSRNTALNNGGRAAAVPARRDAYSVVLFDHTVSVSIANDFTSTPDDLLNKLLTHRSGGGTNFTLALTAAQQLMRDHWSTERTPVVIFLSDGECSVADETVRGLSRSAVALGKPLSFHAVSFGSASQSAVLRRMAQISLEVQTNAPRDPLTPAEAIINSSYSDALDTVRLAETFLGFAESLRKPRGALFSA</sequence>
<reference evidence="3" key="1">
    <citation type="submission" date="2023-03" db="EMBL/GenBank/DDBJ databases">
        <title>Massive genome expansion in bonnet fungi (Mycena s.s.) driven by repeated elements and novel gene families across ecological guilds.</title>
        <authorList>
            <consortium name="Lawrence Berkeley National Laboratory"/>
            <person name="Harder C.B."/>
            <person name="Miyauchi S."/>
            <person name="Viragh M."/>
            <person name="Kuo A."/>
            <person name="Thoen E."/>
            <person name="Andreopoulos B."/>
            <person name="Lu D."/>
            <person name="Skrede I."/>
            <person name="Drula E."/>
            <person name="Henrissat B."/>
            <person name="Morin E."/>
            <person name="Kohler A."/>
            <person name="Barry K."/>
            <person name="LaButti K."/>
            <person name="Morin E."/>
            <person name="Salamov A."/>
            <person name="Lipzen A."/>
            <person name="Mereny Z."/>
            <person name="Hegedus B."/>
            <person name="Baldrian P."/>
            <person name="Stursova M."/>
            <person name="Weitz H."/>
            <person name="Taylor A."/>
            <person name="Grigoriev I.V."/>
            <person name="Nagy L.G."/>
            <person name="Martin F."/>
            <person name="Kauserud H."/>
        </authorList>
    </citation>
    <scope>NUCLEOTIDE SEQUENCE</scope>
    <source>
        <strain evidence="3">CBHHK182m</strain>
    </source>
</reference>
<dbReference type="Gene3D" id="3.40.50.410">
    <property type="entry name" value="von Willebrand factor, type A domain"/>
    <property type="match status" value="1"/>
</dbReference>
<feature type="compositionally biased region" description="Basic and acidic residues" evidence="1">
    <location>
        <begin position="46"/>
        <end position="60"/>
    </location>
</feature>
<name>A0AAD7N030_9AGAR</name>
<protein>
    <recommendedName>
        <fullName evidence="2">VWFA domain-containing protein</fullName>
    </recommendedName>
</protein>
<dbReference type="CDD" id="cd00198">
    <property type="entry name" value="vWFA"/>
    <property type="match status" value="1"/>
</dbReference>
<dbReference type="SMART" id="SM00327">
    <property type="entry name" value="VWA"/>
    <property type="match status" value="1"/>
</dbReference>
<comment type="caution">
    <text evidence="3">The sequence shown here is derived from an EMBL/GenBank/DDBJ whole genome shotgun (WGS) entry which is preliminary data.</text>
</comment>
<feature type="region of interest" description="Disordered" evidence="1">
    <location>
        <begin position="16"/>
        <end position="144"/>
    </location>
</feature>
<evidence type="ECO:0000256" key="1">
    <source>
        <dbReference type="SAM" id="MobiDB-lite"/>
    </source>
</evidence>
<feature type="compositionally biased region" description="Low complexity" evidence="1">
    <location>
        <begin position="35"/>
        <end position="45"/>
    </location>
</feature>
<proteinExistence type="predicted"/>
<accession>A0AAD7N030</accession>
<dbReference type="PROSITE" id="PS50234">
    <property type="entry name" value="VWFA"/>
    <property type="match status" value="1"/>
</dbReference>
<evidence type="ECO:0000259" key="2">
    <source>
        <dbReference type="PROSITE" id="PS50234"/>
    </source>
</evidence>
<dbReference type="EMBL" id="JARKIB010000105">
    <property type="protein sequence ID" value="KAJ7739815.1"/>
    <property type="molecule type" value="Genomic_DNA"/>
</dbReference>
<evidence type="ECO:0000313" key="3">
    <source>
        <dbReference type="EMBL" id="KAJ7739815.1"/>
    </source>
</evidence>
<feature type="compositionally biased region" description="Polar residues" evidence="1">
    <location>
        <begin position="61"/>
        <end position="74"/>
    </location>
</feature>
<dbReference type="InterPro" id="IPR027417">
    <property type="entry name" value="P-loop_NTPase"/>
</dbReference>
<dbReference type="Pfam" id="PF13519">
    <property type="entry name" value="VWA_2"/>
    <property type="match status" value="1"/>
</dbReference>
<dbReference type="PANTHER" id="PTHR22796:SF1">
    <property type="entry name" value="VWFA DOMAIN-CONTAINING PROTEIN"/>
    <property type="match status" value="1"/>
</dbReference>
<evidence type="ECO:0000313" key="4">
    <source>
        <dbReference type="Proteomes" id="UP001215598"/>
    </source>
</evidence>
<organism evidence="3 4">
    <name type="scientific">Mycena metata</name>
    <dbReference type="NCBI Taxonomy" id="1033252"/>
    <lineage>
        <taxon>Eukaryota</taxon>
        <taxon>Fungi</taxon>
        <taxon>Dikarya</taxon>
        <taxon>Basidiomycota</taxon>
        <taxon>Agaricomycotina</taxon>
        <taxon>Agaricomycetes</taxon>
        <taxon>Agaricomycetidae</taxon>
        <taxon>Agaricales</taxon>
        <taxon>Marasmiineae</taxon>
        <taxon>Mycenaceae</taxon>
        <taxon>Mycena</taxon>
    </lineage>
</organism>
<feature type="compositionally biased region" description="Basic and acidic residues" evidence="1">
    <location>
        <begin position="100"/>
        <end position="123"/>
    </location>
</feature>
<dbReference type="Gene3D" id="3.40.50.300">
    <property type="entry name" value="P-loop containing nucleotide triphosphate hydrolases"/>
    <property type="match status" value="1"/>
</dbReference>